<evidence type="ECO:0000256" key="1">
    <source>
        <dbReference type="ARBA" id="ARBA00022630"/>
    </source>
</evidence>
<dbReference type="PANTHER" id="PTHR23026:SF90">
    <property type="entry name" value="IODOTYROSINE DEIODINASE 1"/>
    <property type="match status" value="1"/>
</dbReference>
<evidence type="ECO:0000256" key="3">
    <source>
        <dbReference type="ARBA" id="ARBA00023002"/>
    </source>
</evidence>
<accession>A0A2M8IV55</accession>
<gene>
    <name evidence="5" type="ORF">CVM52_22360</name>
</gene>
<dbReference type="SUPFAM" id="SSF55469">
    <property type="entry name" value="FMN-dependent nitroreductase-like"/>
    <property type="match status" value="1"/>
</dbReference>
<dbReference type="InterPro" id="IPR050627">
    <property type="entry name" value="Nitroreductase/BluB"/>
</dbReference>
<keyword evidence="3" id="KW-0560">Oxidoreductase</keyword>
<dbReference type="PANTHER" id="PTHR23026">
    <property type="entry name" value="NADPH NITROREDUCTASE"/>
    <property type="match status" value="1"/>
</dbReference>
<name>A0A2M8IV55_9RHOB</name>
<protein>
    <submittedName>
        <fullName evidence="5">Nitroreductase</fullName>
    </submittedName>
</protein>
<keyword evidence="1" id="KW-0285">Flavoprotein</keyword>
<dbReference type="OrthoDB" id="9802510at2"/>
<dbReference type="Gene3D" id="3.40.109.10">
    <property type="entry name" value="NADH Oxidase"/>
    <property type="match status" value="1"/>
</dbReference>
<evidence type="ECO:0000313" key="6">
    <source>
        <dbReference type="Proteomes" id="UP000231553"/>
    </source>
</evidence>
<dbReference type="AlphaFoldDB" id="A0A2M8IV55"/>
<dbReference type="Proteomes" id="UP000231553">
    <property type="component" value="Unassembled WGS sequence"/>
</dbReference>
<organism evidence="5 6">
    <name type="scientific">Pseudooceanicola lipolyticus</name>
    <dbReference type="NCBI Taxonomy" id="2029104"/>
    <lineage>
        <taxon>Bacteria</taxon>
        <taxon>Pseudomonadati</taxon>
        <taxon>Pseudomonadota</taxon>
        <taxon>Alphaproteobacteria</taxon>
        <taxon>Rhodobacterales</taxon>
        <taxon>Paracoccaceae</taxon>
        <taxon>Pseudooceanicola</taxon>
    </lineage>
</organism>
<evidence type="ECO:0000259" key="4">
    <source>
        <dbReference type="Pfam" id="PF00881"/>
    </source>
</evidence>
<dbReference type="Pfam" id="PF00881">
    <property type="entry name" value="Nitroreductase"/>
    <property type="match status" value="1"/>
</dbReference>
<keyword evidence="2" id="KW-0288">FMN</keyword>
<evidence type="ECO:0000313" key="5">
    <source>
        <dbReference type="EMBL" id="PJE34416.1"/>
    </source>
</evidence>
<dbReference type="InterPro" id="IPR000415">
    <property type="entry name" value="Nitroreductase-like"/>
</dbReference>
<dbReference type="InterPro" id="IPR029479">
    <property type="entry name" value="Nitroreductase"/>
</dbReference>
<proteinExistence type="predicted"/>
<keyword evidence="6" id="KW-1185">Reference proteome</keyword>
<dbReference type="RefSeq" id="WP_100164590.1">
    <property type="nucleotide sequence ID" value="NZ_PGTB01000185.1"/>
</dbReference>
<dbReference type="EMBL" id="PGTB01000185">
    <property type="protein sequence ID" value="PJE34416.1"/>
    <property type="molecule type" value="Genomic_DNA"/>
</dbReference>
<dbReference type="GO" id="GO:0016491">
    <property type="term" value="F:oxidoreductase activity"/>
    <property type="evidence" value="ECO:0007669"/>
    <property type="project" value="UniProtKB-KW"/>
</dbReference>
<comment type="caution">
    <text evidence="5">The sequence shown here is derived from an EMBL/GenBank/DDBJ whole genome shotgun (WGS) entry which is preliminary data.</text>
</comment>
<reference evidence="5 6" key="1">
    <citation type="journal article" date="2018" name="Int. J. Syst. Evol. Microbiol.">
        <title>Pseudooceanicola lipolyticus sp. nov., a marine alphaproteobacterium, reclassification of Oceanicola flagellatus as Pseudooceanicola flagellatus comb. nov. and emended description of the genus Pseudooceanicola.</title>
        <authorList>
            <person name="Huang M.-M."/>
            <person name="Guo L.-L."/>
            <person name="Wu Y.-H."/>
            <person name="Lai Q.-L."/>
            <person name="Shao Z.-Z."/>
            <person name="Wang C.-S."/>
            <person name="Wu M."/>
            <person name="Xu X.-W."/>
        </authorList>
    </citation>
    <scope>NUCLEOTIDE SEQUENCE [LARGE SCALE GENOMIC DNA]</scope>
    <source>
        <strain evidence="5 6">157</strain>
    </source>
</reference>
<dbReference type="CDD" id="cd02136">
    <property type="entry name" value="PnbA_NfnB-like"/>
    <property type="match status" value="1"/>
</dbReference>
<sequence>MTMTFSAFDALLASRFSCRAFRPDPVPRAVIERILGAACKVPSWCNAQPWQAVITSGAETDALRAVLKDAVEAGGHAPDLPFPTGYSGVYQQRRRDCGWALYDAVGVTRGDRAASARQSMRNFDLFDAPHCAIISSPAELGAYGALDCGGFVTAFTLAAQAEGVATIPQAALAGFSPVLHRHFGIGDDRLILCGISFGYADPDAPANSFRTDRAPVDEIVDWRG</sequence>
<evidence type="ECO:0000256" key="2">
    <source>
        <dbReference type="ARBA" id="ARBA00022643"/>
    </source>
</evidence>
<feature type="domain" description="Nitroreductase" evidence="4">
    <location>
        <begin position="13"/>
        <end position="199"/>
    </location>
</feature>